<dbReference type="AlphaFoldDB" id="A0A402DDG0"/>
<evidence type="ECO:0000313" key="1">
    <source>
        <dbReference type="EMBL" id="GCE60204.1"/>
    </source>
</evidence>
<organism evidence="1 2">
    <name type="scientific">Microcystis aeruginosa NIES-4285</name>
    <dbReference type="NCBI Taxonomy" id="2497681"/>
    <lineage>
        <taxon>Bacteria</taxon>
        <taxon>Bacillati</taxon>
        <taxon>Cyanobacteriota</taxon>
        <taxon>Cyanophyceae</taxon>
        <taxon>Oscillatoriophycideae</taxon>
        <taxon>Chroococcales</taxon>
        <taxon>Microcystaceae</taxon>
        <taxon>Microcystis</taxon>
    </lineage>
</organism>
<reference evidence="2" key="1">
    <citation type="submission" date="2018-12" db="EMBL/GenBank/DDBJ databases">
        <title>Genome sequence of Microcystis aeruginosa NIES-4285.</title>
        <authorList>
            <person name="Tanabe Y."/>
        </authorList>
    </citation>
    <scope>NUCLEOTIDE SEQUENCE [LARGE SCALE GENOMIC DNA]</scope>
    <source>
        <strain evidence="2">NIES-4285</strain>
    </source>
</reference>
<name>A0A402DDG0_MICAE</name>
<sequence>MAFGDKSQWDYLAMALIKAYPALQNASAASTPPDRGKTYFQFAGQPLQADWTSGTDYPAWTRANIVPGDLDGFYRETTSLVARSYSTYISSIAPTGFQTNRQYQGYQTNLSALESDYATLAGQAMDAFIQWKNRYPEIAGNTNYFQWLTTEGTEGPSYNEQLQNNQEQQNNVKKTIADFVKAVDTDLGSAQQAVTEPANMESFTIGGVTQTELLTTIEDLSTILTKWTSKSEGAYELDITIDQETLETGEWQESIQSSVKQNCCSISSSVTIDWKRVIQDTKYKLQVQAIGANNFLISRGKWYNADWLMASKVEFPQGSRFTMKDFFGEEGTLHMVPVSVFVIYKPKVTLAISTETYTETVKSYYNASASVSIFGLNFSLAGGEEKFVQDGPNDTKIITFDSFSDPTATPLVFGMSSQAFYPPPAPAS</sequence>
<proteinExistence type="predicted"/>
<dbReference type="RefSeq" id="WP_130757228.1">
    <property type="nucleotide sequence ID" value="NZ_BIFY01000030.1"/>
</dbReference>
<evidence type="ECO:0000313" key="2">
    <source>
        <dbReference type="Proteomes" id="UP000289660"/>
    </source>
</evidence>
<accession>A0A402DDG0</accession>
<protein>
    <submittedName>
        <fullName evidence="1">Uncharacterized protein</fullName>
    </submittedName>
</protein>
<dbReference type="Proteomes" id="UP000289660">
    <property type="component" value="Unassembled WGS sequence"/>
</dbReference>
<gene>
    <name evidence="1" type="ORF">MiAbB_02124</name>
</gene>
<dbReference type="EMBL" id="BIFY01000030">
    <property type="protein sequence ID" value="GCE60204.1"/>
    <property type="molecule type" value="Genomic_DNA"/>
</dbReference>
<comment type="caution">
    <text evidence="1">The sequence shown here is derived from an EMBL/GenBank/DDBJ whole genome shotgun (WGS) entry which is preliminary data.</text>
</comment>